<keyword evidence="2" id="KW-0808">Transferase</keyword>
<keyword evidence="1" id="KW-0723">Serine/threonine-protein kinase</keyword>
<protein>
    <recommendedName>
        <fullName evidence="7">Protein kinase domain-containing protein</fullName>
    </recommendedName>
</protein>
<proteinExistence type="predicted"/>
<keyword evidence="9" id="KW-1185">Reference proteome</keyword>
<evidence type="ECO:0000259" key="7">
    <source>
        <dbReference type="PROSITE" id="PS50011"/>
    </source>
</evidence>
<dbReference type="GO" id="GO:0005524">
    <property type="term" value="F:ATP binding"/>
    <property type="evidence" value="ECO:0007669"/>
    <property type="project" value="UniProtKB-KW"/>
</dbReference>
<comment type="caution">
    <text evidence="8">The sequence shown here is derived from an EMBL/GenBank/DDBJ whole genome shotgun (WGS) entry which is preliminary data.</text>
</comment>
<dbReference type="OrthoDB" id="9332038at2759"/>
<evidence type="ECO:0000256" key="3">
    <source>
        <dbReference type="ARBA" id="ARBA00022741"/>
    </source>
</evidence>
<evidence type="ECO:0000256" key="2">
    <source>
        <dbReference type="ARBA" id="ARBA00022679"/>
    </source>
</evidence>
<dbReference type="GO" id="GO:0004674">
    <property type="term" value="F:protein serine/threonine kinase activity"/>
    <property type="evidence" value="ECO:0007669"/>
    <property type="project" value="UniProtKB-KW"/>
</dbReference>
<organism evidence="8 9">
    <name type="scientific">Ladona fulva</name>
    <name type="common">Scarce chaser dragonfly</name>
    <name type="synonym">Libellula fulva</name>
    <dbReference type="NCBI Taxonomy" id="123851"/>
    <lineage>
        <taxon>Eukaryota</taxon>
        <taxon>Metazoa</taxon>
        <taxon>Ecdysozoa</taxon>
        <taxon>Arthropoda</taxon>
        <taxon>Hexapoda</taxon>
        <taxon>Insecta</taxon>
        <taxon>Pterygota</taxon>
        <taxon>Palaeoptera</taxon>
        <taxon>Odonata</taxon>
        <taxon>Epiprocta</taxon>
        <taxon>Anisoptera</taxon>
        <taxon>Libelluloidea</taxon>
        <taxon>Libellulidae</taxon>
        <taxon>Ladona</taxon>
    </lineage>
</organism>
<reference evidence="8" key="1">
    <citation type="submission" date="2013-04" db="EMBL/GenBank/DDBJ databases">
        <authorList>
            <person name="Qu J."/>
            <person name="Murali S.C."/>
            <person name="Bandaranaike D."/>
            <person name="Bellair M."/>
            <person name="Blankenburg K."/>
            <person name="Chao H."/>
            <person name="Dinh H."/>
            <person name="Doddapaneni H."/>
            <person name="Downs B."/>
            <person name="Dugan-Rocha S."/>
            <person name="Elkadiri S."/>
            <person name="Gnanaolivu R.D."/>
            <person name="Hernandez B."/>
            <person name="Javaid M."/>
            <person name="Jayaseelan J.C."/>
            <person name="Lee S."/>
            <person name="Li M."/>
            <person name="Ming W."/>
            <person name="Munidasa M."/>
            <person name="Muniz J."/>
            <person name="Nguyen L."/>
            <person name="Ongeri F."/>
            <person name="Osuji N."/>
            <person name="Pu L.-L."/>
            <person name="Puazo M."/>
            <person name="Qu C."/>
            <person name="Quiroz J."/>
            <person name="Raj R."/>
            <person name="Weissenberger G."/>
            <person name="Xin Y."/>
            <person name="Zou X."/>
            <person name="Han Y."/>
            <person name="Richards S."/>
            <person name="Worley K."/>
            <person name="Muzny D."/>
            <person name="Gibbs R."/>
        </authorList>
    </citation>
    <scope>NUCLEOTIDE SEQUENCE</scope>
    <source>
        <strain evidence="8">Sampled in the wild</strain>
    </source>
</reference>
<dbReference type="Gene3D" id="1.10.510.10">
    <property type="entry name" value="Transferase(Phosphotransferase) domain 1"/>
    <property type="match status" value="1"/>
</dbReference>
<dbReference type="Proteomes" id="UP000792457">
    <property type="component" value="Unassembled WGS sequence"/>
</dbReference>
<dbReference type="SUPFAM" id="SSF56112">
    <property type="entry name" value="Protein kinase-like (PK-like)"/>
    <property type="match status" value="1"/>
</dbReference>
<dbReference type="PANTHER" id="PTHR24058:SF112">
    <property type="entry name" value="DUAL SPECIFICITY TYROSINE-PHOSPHORYLATION-REGULATED KINASE 3 HOMOLOG-RELATED"/>
    <property type="match status" value="1"/>
</dbReference>
<dbReference type="PROSITE" id="PS50011">
    <property type="entry name" value="PROTEIN_KINASE_DOM"/>
    <property type="match status" value="1"/>
</dbReference>
<gene>
    <name evidence="8" type="ORF">J437_LFUL014171</name>
</gene>
<dbReference type="PANTHER" id="PTHR24058">
    <property type="entry name" value="DUAL SPECIFICITY PROTEIN KINASE"/>
    <property type="match status" value="1"/>
</dbReference>
<dbReference type="InterPro" id="IPR011009">
    <property type="entry name" value="Kinase-like_dom_sf"/>
</dbReference>
<accession>A0A8K0KAW1</accession>
<sequence>MWSLGCMLAELLTGYPLFPGEDEYDQLACIIELLGKPPNSLIQNSKRATYFFTPAGNPRYCSITVLEDGTNIVGGGMSRRGKTRGPPGSKTLVRALKGCQDEVFHDFLRKCLEWDPDKRMTPEVAMRHPWLKRRLPPAPVTSISSGSAPTGNYKDNKIISITSTNEKDSNQTKSAVKTSEEYFKRNSLRF</sequence>
<dbReference type="InterPro" id="IPR050494">
    <property type="entry name" value="Ser_Thr_dual-spec_kinase"/>
</dbReference>
<feature type="compositionally biased region" description="Polar residues" evidence="6">
    <location>
        <begin position="141"/>
        <end position="150"/>
    </location>
</feature>
<dbReference type="InterPro" id="IPR000719">
    <property type="entry name" value="Prot_kinase_dom"/>
</dbReference>
<evidence type="ECO:0000256" key="6">
    <source>
        <dbReference type="SAM" id="MobiDB-lite"/>
    </source>
</evidence>
<dbReference type="AlphaFoldDB" id="A0A8K0KAW1"/>
<dbReference type="EMBL" id="KZ308482">
    <property type="protein sequence ID" value="KAG8230385.1"/>
    <property type="molecule type" value="Genomic_DNA"/>
</dbReference>
<name>A0A8K0KAW1_LADFU</name>
<evidence type="ECO:0000256" key="5">
    <source>
        <dbReference type="ARBA" id="ARBA00022840"/>
    </source>
</evidence>
<reference evidence="8" key="2">
    <citation type="submission" date="2017-10" db="EMBL/GenBank/DDBJ databases">
        <title>Ladona fulva Genome sequencing and assembly.</title>
        <authorList>
            <person name="Murali S."/>
            <person name="Richards S."/>
            <person name="Bandaranaike D."/>
            <person name="Bellair M."/>
            <person name="Blankenburg K."/>
            <person name="Chao H."/>
            <person name="Dinh H."/>
            <person name="Doddapaneni H."/>
            <person name="Dugan-Rocha S."/>
            <person name="Elkadiri S."/>
            <person name="Gnanaolivu R."/>
            <person name="Hernandez B."/>
            <person name="Skinner E."/>
            <person name="Javaid M."/>
            <person name="Lee S."/>
            <person name="Li M."/>
            <person name="Ming W."/>
            <person name="Munidasa M."/>
            <person name="Muniz J."/>
            <person name="Nguyen L."/>
            <person name="Hughes D."/>
            <person name="Osuji N."/>
            <person name="Pu L.-L."/>
            <person name="Puazo M."/>
            <person name="Qu C."/>
            <person name="Quiroz J."/>
            <person name="Raj R."/>
            <person name="Weissenberger G."/>
            <person name="Xin Y."/>
            <person name="Zou X."/>
            <person name="Han Y."/>
            <person name="Worley K."/>
            <person name="Muzny D."/>
            <person name="Gibbs R."/>
        </authorList>
    </citation>
    <scope>NUCLEOTIDE SEQUENCE</scope>
    <source>
        <strain evidence="8">Sampled in the wild</strain>
    </source>
</reference>
<evidence type="ECO:0000256" key="1">
    <source>
        <dbReference type="ARBA" id="ARBA00022527"/>
    </source>
</evidence>
<dbReference type="GO" id="GO:0005737">
    <property type="term" value="C:cytoplasm"/>
    <property type="evidence" value="ECO:0007669"/>
    <property type="project" value="TreeGrafter"/>
</dbReference>
<feature type="domain" description="Protein kinase" evidence="7">
    <location>
        <begin position="1"/>
        <end position="131"/>
    </location>
</feature>
<evidence type="ECO:0000256" key="4">
    <source>
        <dbReference type="ARBA" id="ARBA00022777"/>
    </source>
</evidence>
<evidence type="ECO:0000313" key="8">
    <source>
        <dbReference type="EMBL" id="KAG8230385.1"/>
    </source>
</evidence>
<feature type="region of interest" description="Disordered" evidence="6">
    <location>
        <begin position="135"/>
        <end position="155"/>
    </location>
</feature>
<keyword evidence="3" id="KW-0547">Nucleotide-binding</keyword>
<evidence type="ECO:0000313" key="9">
    <source>
        <dbReference type="Proteomes" id="UP000792457"/>
    </source>
</evidence>
<keyword evidence="5" id="KW-0067">ATP-binding</keyword>
<dbReference type="GO" id="GO:0005634">
    <property type="term" value="C:nucleus"/>
    <property type="evidence" value="ECO:0007669"/>
    <property type="project" value="TreeGrafter"/>
</dbReference>
<keyword evidence="4" id="KW-0418">Kinase</keyword>
<dbReference type="Pfam" id="PF00069">
    <property type="entry name" value="Pkinase"/>
    <property type="match status" value="1"/>
</dbReference>
<dbReference type="GO" id="GO:0005856">
    <property type="term" value="C:cytoskeleton"/>
    <property type="evidence" value="ECO:0007669"/>
    <property type="project" value="TreeGrafter"/>
</dbReference>